<proteinExistence type="predicted"/>
<dbReference type="SUPFAM" id="SSF55486">
    <property type="entry name" value="Metalloproteases ('zincins'), catalytic domain"/>
    <property type="match status" value="2"/>
</dbReference>
<evidence type="ECO:0000256" key="1">
    <source>
        <dbReference type="SAM" id="SignalP"/>
    </source>
</evidence>
<protein>
    <submittedName>
        <fullName evidence="2">Ig-like domain-containing protein</fullName>
    </submittedName>
</protein>
<organism evidence="2 3">
    <name type="scientific">Tahibacter amnicola</name>
    <dbReference type="NCBI Taxonomy" id="2976241"/>
    <lineage>
        <taxon>Bacteria</taxon>
        <taxon>Pseudomonadati</taxon>
        <taxon>Pseudomonadota</taxon>
        <taxon>Gammaproteobacteria</taxon>
        <taxon>Lysobacterales</taxon>
        <taxon>Rhodanobacteraceae</taxon>
        <taxon>Tahibacter</taxon>
    </lineage>
</organism>
<dbReference type="InterPro" id="IPR024079">
    <property type="entry name" value="MetalloPept_cat_dom_sf"/>
</dbReference>
<sequence length="432" mass="45441">MKIATARSLVAALACLASTGALAGAFVFADETNLDLVAHAKGYTGAGASLTLNVCIDPNSNSQASMEVAIRNAIYHWNQMVPTVRNLRTGTDNQMTNSQFDWESTMMHELGHCIGLAHPNLASESMLTGTDPEYTKSSDGPNNTYNLTVGADGLKGSPDDTRGDDDNLHWYRRQSNNPFVLVPPIQGSTYSRTLGFLPAGHTFAANGERSVSTQFGVSPTEVIMQQGQGNDEDQRTLVADDVGTLMLARTGHDRIAGTSDDYTVTLQYGGVAAGCDISASIDPTFSGLAVCQLNGQFNNSTNIRITGAVMRFSATTNWHFTTTRVPAPSPDTAVVGVGASTSMVNGAATSLLANDTHPTAAALVMSTTGFPGPANGSVTLNTNGTFLYTHNGNSATSDSFTYRACVATDLNACSMGVVTITISDVIFEDGFE</sequence>
<accession>A0ABY6BJQ2</accession>
<evidence type="ECO:0000313" key="2">
    <source>
        <dbReference type="EMBL" id="UXI69826.1"/>
    </source>
</evidence>
<keyword evidence="1" id="KW-0732">Signal</keyword>
<name>A0ABY6BJQ2_9GAMM</name>
<dbReference type="Gene3D" id="3.40.390.10">
    <property type="entry name" value="Collagenase (Catalytic Domain)"/>
    <property type="match status" value="1"/>
</dbReference>
<dbReference type="Pfam" id="PF17963">
    <property type="entry name" value="Big_9"/>
    <property type="match status" value="1"/>
</dbReference>
<dbReference type="EMBL" id="CP104694">
    <property type="protein sequence ID" value="UXI69826.1"/>
    <property type="molecule type" value="Genomic_DNA"/>
</dbReference>
<gene>
    <name evidence="2" type="ORF">N4264_09430</name>
</gene>
<reference evidence="2" key="1">
    <citation type="submission" date="2022-09" db="EMBL/GenBank/DDBJ databases">
        <title>Tahibacter sp. nov., isolated from a fresh water.</title>
        <authorList>
            <person name="Baek J.H."/>
            <person name="Lee J.K."/>
            <person name="Kim J.M."/>
            <person name="Jeon C.O."/>
        </authorList>
    </citation>
    <scope>NUCLEOTIDE SEQUENCE</scope>
    <source>
        <strain evidence="2">W38</strain>
    </source>
</reference>
<feature type="chain" id="PRO_5045779332" evidence="1">
    <location>
        <begin position="24"/>
        <end position="432"/>
    </location>
</feature>
<dbReference type="Proteomes" id="UP001064632">
    <property type="component" value="Chromosome"/>
</dbReference>
<feature type="signal peptide" evidence="1">
    <location>
        <begin position="1"/>
        <end position="23"/>
    </location>
</feature>
<keyword evidence="3" id="KW-1185">Reference proteome</keyword>
<evidence type="ECO:0000313" key="3">
    <source>
        <dbReference type="Proteomes" id="UP001064632"/>
    </source>
</evidence>
<dbReference type="RefSeq" id="WP_261696779.1">
    <property type="nucleotide sequence ID" value="NZ_CP104694.1"/>
</dbReference>